<proteinExistence type="predicted"/>
<sequence length="29" mass="3339">MEGFTSVQGASGEQRCVHQWGVSRLRYLR</sequence>
<evidence type="ECO:0000313" key="1">
    <source>
        <dbReference type="Proteomes" id="UP000887564"/>
    </source>
</evidence>
<protein>
    <submittedName>
        <fullName evidence="2">Uncharacterized protein</fullName>
    </submittedName>
</protein>
<keyword evidence="1" id="KW-1185">Reference proteome</keyword>
<reference evidence="2" key="1">
    <citation type="submission" date="2022-11" db="UniProtKB">
        <authorList>
            <consortium name="WormBaseParasite"/>
        </authorList>
    </citation>
    <scope>IDENTIFICATION</scope>
</reference>
<evidence type="ECO:0000313" key="2">
    <source>
        <dbReference type="WBParaSite" id="PEQ_0000522001-mRNA-1"/>
    </source>
</evidence>
<name>A0A914RFX7_PAREQ</name>
<organism evidence="1 2">
    <name type="scientific">Parascaris equorum</name>
    <name type="common">Equine roundworm</name>
    <dbReference type="NCBI Taxonomy" id="6256"/>
    <lineage>
        <taxon>Eukaryota</taxon>
        <taxon>Metazoa</taxon>
        <taxon>Ecdysozoa</taxon>
        <taxon>Nematoda</taxon>
        <taxon>Chromadorea</taxon>
        <taxon>Rhabditida</taxon>
        <taxon>Spirurina</taxon>
        <taxon>Ascaridomorpha</taxon>
        <taxon>Ascaridoidea</taxon>
        <taxon>Ascarididae</taxon>
        <taxon>Parascaris</taxon>
    </lineage>
</organism>
<dbReference type="WBParaSite" id="PEQ_0000522001-mRNA-1">
    <property type="protein sequence ID" value="PEQ_0000522001-mRNA-1"/>
    <property type="gene ID" value="PEQ_0000522001"/>
</dbReference>
<accession>A0A914RFX7</accession>
<dbReference type="Proteomes" id="UP000887564">
    <property type="component" value="Unplaced"/>
</dbReference>
<dbReference type="AlphaFoldDB" id="A0A914RFX7"/>